<dbReference type="AlphaFoldDB" id="A0AA39KBR5"/>
<dbReference type="RefSeq" id="XP_060330344.1">
    <property type="nucleotide sequence ID" value="XM_060482007.1"/>
</dbReference>
<evidence type="ECO:0000313" key="2">
    <source>
        <dbReference type="Proteomes" id="UP001175211"/>
    </source>
</evidence>
<name>A0AA39KBR5_ARMTA</name>
<accession>A0AA39KBR5</accession>
<proteinExistence type="predicted"/>
<comment type="caution">
    <text evidence="1">The sequence shown here is derived from an EMBL/GenBank/DDBJ whole genome shotgun (WGS) entry which is preliminary data.</text>
</comment>
<organism evidence="1 2">
    <name type="scientific">Armillaria tabescens</name>
    <name type="common">Ringless honey mushroom</name>
    <name type="synonym">Agaricus tabescens</name>
    <dbReference type="NCBI Taxonomy" id="1929756"/>
    <lineage>
        <taxon>Eukaryota</taxon>
        <taxon>Fungi</taxon>
        <taxon>Dikarya</taxon>
        <taxon>Basidiomycota</taxon>
        <taxon>Agaricomycotina</taxon>
        <taxon>Agaricomycetes</taxon>
        <taxon>Agaricomycetidae</taxon>
        <taxon>Agaricales</taxon>
        <taxon>Marasmiineae</taxon>
        <taxon>Physalacriaceae</taxon>
        <taxon>Desarmillaria</taxon>
    </lineage>
</organism>
<dbReference type="Proteomes" id="UP001175211">
    <property type="component" value="Unassembled WGS sequence"/>
</dbReference>
<dbReference type="EMBL" id="JAUEPS010000019">
    <property type="protein sequence ID" value="KAK0458052.1"/>
    <property type="molecule type" value="Genomic_DNA"/>
</dbReference>
<protein>
    <submittedName>
        <fullName evidence="1">Uncharacterized protein</fullName>
    </submittedName>
</protein>
<sequence>MLISVRVHCGGILNSWIAQASQLQTCIRSRGHVDDDEPFLIDMSFDLHVDPDKRYDPFRLCNTFMAEDHHMLSLSISAPSVDYQTNKVSWPVLTWFYDADSEMSSVEVEEVFGVKLLKRGDSWARPVSKTVLTTIPELNADYGFDPARGGADVCEYFGWPLMEILDDSTGGRKIWVRCVYGL</sequence>
<evidence type="ECO:0000313" key="1">
    <source>
        <dbReference type="EMBL" id="KAK0458052.1"/>
    </source>
</evidence>
<gene>
    <name evidence="1" type="ORF">EV420DRAFT_410862</name>
</gene>
<keyword evidence="2" id="KW-1185">Reference proteome</keyword>
<dbReference type="GeneID" id="85365555"/>
<reference evidence="1" key="1">
    <citation type="submission" date="2023-06" db="EMBL/GenBank/DDBJ databases">
        <authorList>
            <consortium name="Lawrence Berkeley National Laboratory"/>
            <person name="Ahrendt S."/>
            <person name="Sahu N."/>
            <person name="Indic B."/>
            <person name="Wong-Bajracharya J."/>
            <person name="Merenyi Z."/>
            <person name="Ke H.-M."/>
            <person name="Monk M."/>
            <person name="Kocsube S."/>
            <person name="Drula E."/>
            <person name="Lipzen A."/>
            <person name="Balint B."/>
            <person name="Henrissat B."/>
            <person name="Andreopoulos B."/>
            <person name="Martin F.M."/>
            <person name="Harder C.B."/>
            <person name="Rigling D."/>
            <person name="Ford K.L."/>
            <person name="Foster G.D."/>
            <person name="Pangilinan J."/>
            <person name="Papanicolaou A."/>
            <person name="Barry K."/>
            <person name="LaButti K."/>
            <person name="Viragh M."/>
            <person name="Koriabine M."/>
            <person name="Yan M."/>
            <person name="Riley R."/>
            <person name="Champramary S."/>
            <person name="Plett K.L."/>
            <person name="Tsai I.J."/>
            <person name="Slot J."/>
            <person name="Sipos G."/>
            <person name="Plett J."/>
            <person name="Nagy L.G."/>
            <person name="Grigoriev I.V."/>
        </authorList>
    </citation>
    <scope>NUCLEOTIDE SEQUENCE</scope>
    <source>
        <strain evidence="1">CCBAS 213</strain>
    </source>
</reference>